<comment type="caution">
    <text evidence="2">The sequence shown here is derived from an EMBL/GenBank/DDBJ whole genome shotgun (WGS) entry which is preliminary data.</text>
</comment>
<evidence type="ECO:0000313" key="3">
    <source>
        <dbReference type="Proteomes" id="UP000215914"/>
    </source>
</evidence>
<keyword evidence="3" id="KW-1185">Reference proteome</keyword>
<dbReference type="Proteomes" id="UP000215914">
    <property type="component" value="Unassembled WGS sequence"/>
</dbReference>
<organism evidence="2 3">
    <name type="scientific">Helianthus annuus</name>
    <name type="common">Common sunflower</name>
    <dbReference type="NCBI Taxonomy" id="4232"/>
    <lineage>
        <taxon>Eukaryota</taxon>
        <taxon>Viridiplantae</taxon>
        <taxon>Streptophyta</taxon>
        <taxon>Embryophyta</taxon>
        <taxon>Tracheophyta</taxon>
        <taxon>Spermatophyta</taxon>
        <taxon>Magnoliopsida</taxon>
        <taxon>eudicotyledons</taxon>
        <taxon>Gunneridae</taxon>
        <taxon>Pentapetalae</taxon>
        <taxon>asterids</taxon>
        <taxon>campanulids</taxon>
        <taxon>Asterales</taxon>
        <taxon>Asteraceae</taxon>
        <taxon>Asteroideae</taxon>
        <taxon>Heliantheae alliance</taxon>
        <taxon>Heliantheae</taxon>
        <taxon>Helianthus</taxon>
    </lineage>
</organism>
<gene>
    <name evidence="2" type="ORF">HanXRQr2_Chr06g0270531</name>
</gene>
<evidence type="ECO:0000313" key="2">
    <source>
        <dbReference type="EMBL" id="KAF5803369.1"/>
    </source>
</evidence>
<evidence type="ECO:0000256" key="1">
    <source>
        <dbReference type="SAM" id="MobiDB-lite"/>
    </source>
</evidence>
<accession>A0A9K3IV30</accession>
<reference evidence="2" key="1">
    <citation type="journal article" date="2017" name="Nature">
        <title>The sunflower genome provides insights into oil metabolism, flowering and Asterid evolution.</title>
        <authorList>
            <person name="Badouin H."/>
            <person name="Gouzy J."/>
            <person name="Grassa C.J."/>
            <person name="Murat F."/>
            <person name="Staton S.E."/>
            <person name="Cottret L."/>
            <person name="Lelandais-Briere C."/>
            <person name="Owens G.L."/>
            <person name="Carrere S."/>
            <person name="Mayjonade B."/>
            <person name="Legrand L."/>
            <person name="Gill N."/>
            <person name="Kane N.C."/>
            <person name="Bowers J.E."/>
            <person name="Hubner S."/>
            <person name="Bellec A."/>
            <person name="Berard A."/>
            <person name="Berges H."/>
            <person name="Blanchet N."/>
            <person name="Boniface M.C."/>
            <person name="Brunel D."/>
            <person name="Catrice O."/>
            <person name="Chaidir N."/>
            <person name="Claudel C."/>
            <person name="Donnadieu C."/>
            <person name="Faraut T."/>
            <person name="Fievet G."/>
            <person name="Helmstetter N."/>
            <person name="King M."/>
            <person name="Knapp S.J."/>
            <person name="Lai Z."/>
            <person name="Le Paslier M.C."/>
            <person name="Lippi Y."/>
            <person name="Lorenzon L."/>
            <person name="Mandel J.R."/>
            <person name="Marage G."/>
            <person name="Marchand G."/>
            <person name="Marquand E."/>
            <person name="Bret-Mestries E."/>
            <person name="Morien E."/>
            <person name="Nambeesan S."/>
            <person name="Nguyen T."/>
            <person name="Pegot-Espagnet P."/>
            <person name="Pouilly N."/>
            <person name="Raftis F."/>
            <person name="Sallet E."/>
            <person name="Schiex T."/>
            <person name="Thomas J."/>
            <person name="Vandecasteele C."/>
            <person name="Vares D."/>
            <person name="Vear F."/>
            <person name="Vautrin S."/>
            <person name="Crespi M."/>
            <person name="Mangin B."/>
            <person name="Burke J.M."/>
            <person name="Salse J."/>
            <person name="Munos S."/>
            <person name="Vincourt P."/>
            <person name="Rieseberg L.H."/>
            <person name="Langlade N.B."/>
        </authorList>
    </citation>
    <scope>NUCLEOTIDE SEQUENCE</scope>
    <source>
        <tissue evidence="2">Leaves</tissue>
    </source>
</reference>
<proteinExistence type="predicted"/>
<sequence>MQVSVMNPLEIGFPRDTRRDPGFGARHATIVATRERTKGSSRVSREVNFSKLTDEDQAR</sequence>
<protein>
    <submittedName>
        <fullName evidence="2">Uncharacterized protein</fullName>
    </submittedName>
</protein>
<name>A0A9K3IV30_HELAN</name>
<dbReference type="EMBL" id="MNCJ02000321">
    <property type="protein sequence ID" value="KAF5803369.1"/>
    <property type="molecule type" value="Genomic_DNA"/>
</dbReference>
<reference evidence="2" key="2">
    <citation type="submission" date="2020-06" db="EMBL/GenBank/DDBJ databases">
        <title>Helianthus annuus Genome sequencing and assembly Release 2.</title>
        <authorList>
            <person name="Gouzy J."/>
            <person name="Langlade N."/>
            <person name="Munos S."/>
        </authorList>
    </citation>
    <scope>NUCLEOTIDE SEQUENCE</scope>
    <source>
        <tissue evidence="2">Leaves</tissue>
    </source>
</reference>
<dbReference type="Gramene" id="mRNA:HanXRQr2_Chr06g0270531">
    <property type="protein sequence ID" value="mRNA:HanXRQr2_Chr06g0270531"/>
    <property type="gene ID" value="HanXRQr2_Chr06g0270531"/>
</dbReference>
<dbReference type="AlphaFoldDB" id="A0A9K3IV30"/>
<feature type="region of interest" description="Disordered" evidence="1">
    <location>
        <begin position="1"/>
        <end position="59"/>
    </location>
</feature>